<feature type="region of interest" description="Disordered" evidence="1">
    <location>
        <begin position="109"/>
        <end position="129"/>
    </location>
</feature>
<feature type="compositionally biased region" description="Basic and acidic residues" evidence="1">
    <location>
        <begin position="520"/>
        <end position="529"/>
    </location>
</feature>
<feature type="region of interest" description="Disordered" evidence="1">
    <location>
        <begin position="1"/>
        <end position="35"/>
    </location>
</feature>
<dbReference type="AlphaFoldDB" id="A0A1W0W6R7"/>
<proteinExistence type="predicted"/>
<dbReference type="InParanoid" id="A0A1W0W6R7"/>
<sequence>MPMTRFQRCRTTEQDPCNTHSLTRPEPSDHCVAGGQTDPVVEFPWAFGSRGGRRPLASRHRPWTLAYPRSHSPPLPVCRWLMLISRPGHLSNEASHAQAQARRRSTLHYTPPHHTHLPPFTRASSDGPRLAIGPAPPRYKFLAPPRPPPCSAASLASVSLAAADAAQAAAVEETRTREGCGTWLVLGSGGRSAGTAGEEEEKSTAGSRSMGYARTVKAAAAAAAALLTAVGVRFLGPAAAAFVAEELPRARAVAATWLTPPYLYLVINAIIISIAASSRFQPSGGGGGGRPSAPSYAPAADADAIGGGGGVAGEEMVRDGIQPAVALQVPAVVPLVAVKAAEVAPVEEPVVEIHTVAVAPAPAPEDEVDEDFSISRSTWTPRRRGAEPEVAADVETEVPPFADLTNSREKPLVSARFSRKAAKPSPEGSRALRVARPRKEETLESTWKAITEGRGPPLARHLKKSDTWDTRPGRRPSGGGSSGEVDPAAVAPAGAAMRKAETFNDAGGAGRSKAAPPVPVRREPSLGQDELNRRVEAFIHKFNMEMRLQRQESLKHYNDMLGRGSRY</sequence>
<dbReference type="ExpressionAtlas" id="A0A1W0W6R7">
    <property type="expression patterns" value="baseline and differential"/>
</dbReference>
<evidence type="ECO:0000259" key="2">
    <source>
        <dbReference type="Pfam" id="PF14364"/>
    </source>
</evidence>
<dbReference type="Pfam" id="PF14364">
    <property type="entry name" value="DUF4408"/>
    <property type="match status" value="1"/>
</dbReference>
<gene>
    <name evidence="3" type="ORF">SORBI_3002G339900</name>
</gene>
<name>A0A1W0W6R7_SORBI</name>
<dbReference type="STRING" id="4558.A0A1W0W6R7"/>
<feature type="region of interest" description="Disordered" evidence="1">
    <location>
        <begin position="412"/>
        <end position="487"/>
    </location>
</feature>
<organism evidence="3 4">
    <name type="scientific">Sorghum bicolor</name>
    <name type="common">Sorghum</name>
    <name type="synonym">Sorghum vulgare</name>
    <dbReference type="NCBI Taxonomy" id="4558"/>
    <lineage>
        <taxon>Eukaryota</taxon>
        <taxon>Viridiplantae</taxon>
        <taxon>Streptophyta</taxon>
        <taxon>Embryophyta</taxon>
        <taxon>Tracheophyta</taxon>
        <taxon>Spermatophyta</taxon>
        <taxon>Magnoliopsida</taxon>
        <taxon>Liliopsida</taxon>
        <taxon>Poales</taxon>
        <taxon>Poaceae</taxon>
        <taxon>PACMAD clade</taxon>
        <taxon>Panicoideae</taxon>
        <taxon>Andropogonodae</taxon>
        <taxon>Andropogoneae</taxon>
        <taxon>Sorghinae</taxon>
        <taxon>Sorghum</taxon>
    </lineage>
</organism>
<accession>A0A1W0W6R7</accession>
<dbReference type="InterPro" id="IPR008480">
    <property type="entry name" value="DUF761_pln"/>
</dbReference>
<keyword evidence="4" id="KW-1185">Reference proteome</keyword>
<dbReference type="eggNOG" id="ENOG502QU3V">
    <property type="taxonomic scope" value="Eukaryota"/>
</dbReference>
<reference evidence="4" key="2">
    <citation type="journal article" date="2018" name="Plant J.">
        <title>The Sorghum bicolor reference genome: improved assembly, gene annotations, a transcriptome atlas, and signatures of genome organization.</title>
        <authorList>
            <person name="McCormick R.F."/>
            <person name="Truong S.K."/>
            <person name="Sreedasyam A."/>
            <person name="Jenkins J."/>
            <person name="Shu S."/>
            <person name="Sims D."/>
            <person name="Kennedy M."/>
            <person name="Amirebrahimi M."/>
            <person name="Weers B.D."/>
            <person name="McKinley B."/>
            <person name="Mattison A."/>
            <person name="Morishige D.T."/>
            <person name="Grimwood J."/>
            <person name="Schmutz J."/>
            <person name="Mullet J.E."/>
        </authorList>
    </citation>
    <scope>NUCLEOTIDE SEQUENCE [LARGE SCALE GENOMIC DNA]</scope>
    <source>
        <strain evidence="4">cv. BTx623</strain>
    </source>
</reference>
<dbReference type="PANTHER" id="PTHR33098">
    <property type="entry name" value="COTTON FIBER (DUF761)"/>
    <property type="match status" value="1"/>
</dbReference>
<feature type="region of interest" description="Disordered" evidence="1">
    <location>
        <begin position="503"/>
        <end position="529"/>
    </location>
</feature>
<evidence type="ECO:0000313" key="3">
    <source>
        <dbReference type="EMBL" id="OQU90099.1"/>
    </source>
</evidence>
<dbReference type="InterPro" id="IPR025520">
    <property type="entry name" value="DUF4408"/>
</dbReference>
<dbReference type="PANTHER" id="PTHR33098:SF109">
    <property type="entry name" value="OS07G0563400 PROTEIN"/>
    <property type="match status" value="1"/>
</dbReference>
<feature type="domain" description="DUF4408" evidence="2">
    <location>
        <begin position="249"/>
        <end position="280"/>
    </location>
</feature>
<evidence type="ECO:0000313" key="4">
    <source>
        <dbReference type="Proteomes" id="UP000000768"/>
    </source>
</evidence>
<reference evidence="3 4" key="1">
    <citation type="journal article" date="2009" name="Nature">
        <title>The Sorghum bicolor genome and the diversification of grasses.</title>
        <authorList>
            <person name="Paterson A.H."/>
            <person name="Bowers J.E."/>
            <person name="Bruggmann R."/>
            <person name="Dubchak I."/>
            <person name="Grimwood J."/>
            <person name="Gundlach H."/>
            <person name="Haberer G."/>
            <person name="Hellsten U."/>
            <person name="Mitros T."/>
            <person name="Poliakov A."/>
            <person name="Schmutz J."/>
            <person name="Spannagl M."/>
            <person name="Tang H."/>
            <person name="Wang X."/>
            <person name="Wicker T."/>
            <person name="Bharti A.K."/>
            <person name="Chapman J."/>
            <person name="Feltus F.A."/>
            <person name="Gowik U."/>
            <person name="Grigoriev I.V."/>
            <person name="Lyons E."/>
            <person name="Maher C.A."/>
            <person name="Martis M."/>
            <person name="Narechania A."/>
            <person name="Otillar R.P."/>
            <person name="Penning B.W."/>
            <person name="Salamov A.A."/>
            <person name="Wang Y."/>
            <person name="Zhang L."/>
            <person name="Carpita N.C."/>
            <person name="Freeling M."/>
            <person name="Gingle A.R."/>
            <person name="Hash C.T."/>
            <person name="Keller B."/>
            <person name="Klein P."/>
            <person name="Kresovich S."/>
            <person name="McCann M.C."/>
            <person name="Ming R."/>
            <person name="Peterson D.G."/>
            <person name="Mehboob-ur-Rahman"/>
            <person name="Ware D."/>
            <person name="Westhoff P."/>
            <person name="Mayer K.F."/>
            <person name="Messing J."/>
            <person name="Rokhsar D.S."/>
        </authorList>
    </citation>
    <scope>NUCLEOTIDE SEQUENCE [LARGE SCALE GENOMIC DNA]</scope>
    <source>
        <strain evidence="4">cv. BTx623</strain>
    </source>
</reference>
<dbReference type="Proteomes" id="UP000000768">
    <property type="component" value="Chromosome 2"/>
</dbReference>
<dbReference type="Pfam" id="PF05553">
    <property type="entry name" value="DUF761"/>
    <property type="match status" value="1"/>
</dbReference>
<dbReference type="Gramene" id="OQU90099">
    <property type="protein sequence ID" value="OQU90099"/>
    <property type="gene ID" value="SORBI_3002G339900"/>
</dbReference>
<dbReference type="FunCoup" id="A0A1W0W6R7">
    <property type="interactions" value="728"/>
</dbReference>
<evidence type="ECO:0000256" key="1">
    <source>
        <dbReference type="SAM" id="MobiDB-lite"/>
    </source>
</evidence>
<dbReference type="EMBL" id="CM000761">
    <property type="protein sequence ID" value="OQU90099.1"/>
    <property type="molecule type" value="Genomic_DNA"/>
</dbReference>
<protein>
    <recommendedName>
        <fullName evidence="2">DUF4408 domain-containing protein</fullName>
    </recommendedName>
</protein>